<name>A0ABS6TCL4_9ENTE</name>
<feature type="region of interest" description="Disordered" evidence="1">
    <location>
        <begin position="29"/>
        <end position="48"/>
    </location>
</feature>
<evidence type="ECO:0000256" key="1">
    <source>
        <dbReference type="SAM" id="MobiDB-lite"/>
    </source>
</evidence>
<dbReference type="PANTHER" id="PTHR40076">
    <property type="entry name" value="MEMBRANE PROTEIN-RELATED"/>
    <property type="match status" value="1"/>
</dbReference>
<feature type="compositionally biased region" description="Acidic residues" evidence="1">
    <location>
        <begin position="29"/>
        <end position="38"/>
    </location>
</feature>
<keyword evidence="2" id="KW-0472">Membrane</keyword>
<dbReference type="Proteomes" id="UP000774130">
    <property type="component" value="Unassembled WGS sequence"/>
</dbReference>
<dbReference type="Pfam" id="PF06161">
    <property type="entry name" value="DUF975"/>
    <property type="match status" value="1"/>
</dbReference>
<gene>
    <name evidence="4" type="ORF">KUA55_08160</name>
</gene>
<proteinExistence type="predicted"/>
<organism evidence="4 5">
    <name type="scientific">Enterococcus alishanensis</name>
    <dbReference type="NCBI Taxonomy" id="1303817"/>
    <lineage>
        <taxon>Bacteria</taxon>
        <taxon>Bacillati</taxon>
        <taxon>Bacillota</taxon>
        <taxon>Bacilli</taxon>
        <taxon>Lactobacillales</taxon>
        <taxon>Enterococcaceae</taxon>
        <taxon>Enterococcus</taxon>
    </lineage>
</organism>
<accession>A0ABS6TCL4</accession>
<sequence length="348" mass="39822">MKFCPNCGAEVSDVAKFCPNCGFDLEGVESEPAAEENNNEPLIQPTPKQSVSEKMQEEFINGEPEEPVALEIEQSEGLNITRAELKKYAQTKLSGRFGEWFWSIFWSVIIITVITFLMMMPINRMMSGLFNIVEGAIYGGMYNSLGSNYYGNYGNYYSPYYSGASVFFWFIFFIVMWLLLFLAQALIRATFQWCAIYTLRDQKADGVKIFSYLFKHSKNRVLKANVMVAIFTFLWSLLFVIPGLVKTASYAMTNYLLEKHPTLDASDAITLSREIMDGYKLEYWILLASFSVWYIISGFTAFFSLGVNWMSFYVTPYATVTEIAFLDKVYNAYIEKQKALRAENAEVA</sequence>
<feature type="transmembrane region" description="Helical" evidence="2">
    <location>
        <begin position="100"/>
        <end position="122"/>
    </location>
</feature>
<feature type="domain" description="Zinc-ribbon" evidence="3">
    <location>
        <begin position="3"/>
        <end position="25"/>
    </location>
</feature>
<keyword evidence="5" id="KW-1185">Reference proteome</keyword>
<reference evidence="4 5" key="1">
    <citation type="submission" date="2021-06" db="EMBL/GenBank/DDBJ databases">
        <title>Enterococcus alishanensis sp. nov., a novel lactic acid bacterium isolated from fresh coffee beans.</title>
        <authorList>
            <person name="Chen Y.-S."/>
        </authorList>
    </citation>
    <scope>NUCLEOTIDE SEQUENCE [LARGE SCALE GENOMIC DNA]</scope>
    <source>
        <strain evidence="4 5">ALS3</strain>
    </source>
</reference>
<evidence type="ECO:0000313" key="5">
    <source>
        <dbReference type="Proteomes" id="UP000774130"/>
    </source>
</evidence>
<evidence type="ECO:0000259" key="3">
    <source>
        <dbReference type="Pfam" id="PF13240"/>
    </source>
</evidence>
<dbReference type="InterPro" id="IPR026870">
    <property type="entry name" value="Zinc_ribbon_dom"/>
</dbReference>
<feature type="transmembrane region" description="Helical" evidence="2">
    <location>
        <begin position="224"/>
        <end position="245"/>
    </location>
</feature>
<evidence type="ECO:0000256" key="2">
    <source>
        <dbReference type="SAM" id="Phobius"/>
    </source>
</evidence>
<feature type="transmembrane region" description="Helical" evidence="2">
    <location>
        <begin position="283"/>
        <end position="305"/>
    </location>
</feature>
<comment type="caution">
    <text evidence="4">The sequence shown here is derived from an EMBL/GenBank/DDBJ whole genome shotgun (WGS) entry which is preliminary data.</text>
</comment>
<protein>
    <submittedName>
        <fullName evidence="4">DUF975 family protein</fullName>
    </submittedName>
</protein>
<dbReference type="RefSeq" id="WP_218325708.1">
    <property type="nucleotide sequence ID" value="NZ_JAHUZB010000003.1"/>
</dbReference>
<keyword evidence="2" id="KW-1133">Transmembrane helix</keyword>
<feature type="transmembrane region" description="Helical" evidence="2">
    <location>
        <begin position="166"/>
        <end position="187"/>
    </location>
</feature>
<dbReference type="InterPro" id="IPR010380">
    <property type="entry name" value="DUF975"/>
</dbReference>
<keyword evidence="2" id="KW-0812">Transmembrane</keyword>
<dbReference type="EMBL" id="JAHUZB010000003">
    <property type="protein sequence ID" value="MBV7390650.1"/>
    <property type="molecule type" value="Genomic_DNA"/>
</dbReference>
<dbReference type="PANTHER" id="PTHR40076:SF1">
    <property type="entry name" value="MEMBRANE PROTEIN"/>
    <property type="match status" value="1"/>
</dbReference>
<dbReference type="Pfam" id="PF13240">
    <property type="entry name" value="Zn_Ribbon_1"/>
    <property type="match status" value="1"/>
</dbReference>
<evidence type="ECO:0000313" key="4">
    <source>
        <dbReference type="EMBL" id="MBV7390650.1"/>
    </source>
</evidence>